<gene>
    <name evidence="1" type="ORF">RRF57_010570</name>
</gene>
<proteinExistence type="predicted"/>
<evidence type="ECO:0000313" key="1">
    <source>
        <dbReference type="EMBL" id="KAK5634858.1"/>
    </source>
</evidence>
<sequence length="62" mass="6896">MVCSDDDQESLSRWREVLWWGARELESVTCPMSGSPLPIGLCISGRAITNNVVRSRVGMLET</sequence>
<protein>
    <submittedName>
        <fullName evidence="1">Uncharacterized protein</fullName>
    </submittedName>
</protein>
<comment type="caution">
    <text evidence="1">The sequence shown here is derived from an EMBL/GenBank/DDBJ whole genome shotgun (WGS) entry which is preliminary data.</text>
</comment>
<organism evidence="1 2">
    <name type="scientific">Xylaria bambusicola</name>
    <dbReference type="NCBI Taxonomy" id="326684"/>
    <lineage>
        <taxon>Eukaryota</taxon>
        <taxon>Fungi</taxon>
        <taxon>Dikarya</taxon>
        <taxon>Ascomycota</taxon>
        <taxon>Pezizomycotina</taxon>
        <taxon>Sordariomycetes</taxon>
        <taxon>Xylariomycetidae</taxon>
        <taxon>Xylariales</taxon>
        <taxon>Xylariaceae</taxon>
        <taxon>Xylaria</taxon>
    </lineage>
</organism>
<keyword evidence="2" id="KW-1185">Reference proteome</keyword>
<name>A0AAN7USK8_9PEZI</name>
<dbReference type="EMBL" id="JAWHQM010000045">
    <property type="protein sequence ID" value="KAK5634858.1"/>
    <property type="molecule type" value="Genomic_DNA"/>
</dbReference>
<reference evidence="1 2" key="1">
    <citation type="submission" date="2023-10" db="EMBL/GenBank/DDBJ databases">
        <title>Draft genome sequence of Xylaria bambusicola isolate GMP-LS, the root and basal stem rot pathogen of sugarcane in Indonesia.</title>
        <authorList>
            <person name="Selvaraj P."/>
            <person name="Muralishankar V."/>
            <person name="Muruganantham S."/>
            <person name="Sp S."/>
            <person name="Haryani S."/>
            <person name="Lau K.J.X."/>
            <person name="Naqvi N.I."/>
        </authorList>
    </citation>
    <scope>NUCLEOTIDE SEQUENCE [LARGE SCALE GENOMIC DNA]</scope>
    <source>
        <strain evidence="1">GMP-LS</strain>
    </source>
</reference>
<accession>A0AAN7USK8</accession>
<dbReference type="Proteomes" id="UP001305414">
    <property type="component" value="Unassembled WGS sequence"/>
</dbReference>
<dbReference type="AlphaFoldDB" id="A0AAN7USK8"/>
<evidence type="ECO:0000313" key="2">
    <source>
        <dbReference type="Proteomes" id="UP001305414"/>
    </source>
</evidence>